<feature type="transmembrane region" description="Helical" evidence="6">
    <location>
        <begin position="178"/>
        <end position="199"/>
    </location>
</feature>
<evidence type="ECO:0000259" key="7">
    <source>
        <dbReference type="Pfam" id="PF00892"/>
    </source>
</evidence>
<dbReference type="RefSeq" id="WP_344802683.1">
    <property type="nucleotide sequence ID" value="NZ_BAABBO010000001.1"/>
</dbReference>
<feature type="transmembrane region" description="Helical" evidence="6">
    <location>
        <begin position="12"/>
        <end position="29"/>
    </location>
</feature>
<dbReference type="SUPFAM" id="SSF103481">
    <property type="entry name" value="Multidrug resistance efflux transporter EmrE"/>
    <property type="match status" value="2"/>
</dbReference>
<evidence type="ECO:0000256" key="6">
    <source>
        <dbReference type="SAM" id="Phobius"/>
    </source>
</evidence>
<dbReference type="InterPro" id="IPR037185">
    <property type="entry name" value="EmrE-like"/>
</dbReference>
<dbReference type="InterPro" id="IPR000620">
    <property type="entry name" value="EamA_dom"/>
</dbReference>
<evidence type="ECO:0000256" key="2">
    <source>
        <dbReference type="ARBA" id="ARBA00022475"/>
    </source>
</evidence>
<feature type="transmembrane region" description="Helical" evidence="6">
    <location>
        <begin position="125"/>
        <end position="141"/>
    </location>
</feature>
<evidence type="ECO:0000256" key="4">
    <source>
        <dbReference type="ARBA" id="ARBA00022989"/>
    </source>
</evidence>
<evidence type="ECO:0000256" key="3">
    <source>
        <dbReference type="ARBA" id="ARBA00022692"/>
    </source>
</evidence>
<accession>A0ABP7NII6</accession>
<evidence type="ECO:0000313" key="8">
    <source>
        <dbReference type="EMBL" id="GAA3947708.1"/>
    </source>
</evidence>
<evidence type="ECO:0000256" key="5">
    <source>
        <dbReference type="ARBA" id="ARBA00023136"/>
    </source>
</evidence>
<dbReference type="Pfam" id="PF00892">
    <property type="entry name" value="EamA"/>
    <property type="match status" value="2"/>
</dbReference>
<feature type="transmembrane region" description="Helical" evidence="6">
    <location>
        <begin position="241"/>
        <end position="261"/>
    </location>
</feature>
<name>A0ABP7NII6_9GAMM</name>
<keyword evidence="2" id="KW-1003">Cell membrane</keyword>
<evidence type="ECO:0000313" key="9">
    <source>
        <dbReference type="Proteomes" id="UP001501337"/>
    </source>
</evidence>
<comment type="subcellular location">
    <subcellularLocation>
        <location evidence="1">Cell membrane</location>
        <topology evidence="1">Multi-pass membrane protein</topology>
    </subcellularLocation>
</comment>
<evidence type="ECO:0000256" key="1">
    <source>
        <dbReference type="ARBA" id="ARBA00004651"/>
    </source>
</evidence>
<feature type="transmembrane region" description="Helical" evidence="6">
    <location>
        <begin position="69"/>
        <end position="90"/>
    </location>
</feature>
<feature type="transmembrane region" description="Helical" evidence="6">
    <location>
        <begin position="35"/>
        <end position="57"/>
    </location>
</feature>
<keyword evidence="9" id="KW-1185">Reference proteome</keyword>
<dbReference type="PANTHER" id="PTHR42920:SF5">
    <property type="entry name" value="EAMA DOMAIN-CONTAINING PROTEIN"/>
    <property type="match status" value="1"/>
</dbReference>
<feature type="domain" description="EamA" evidence="7">
    <location>
        <begin position="150"/>
        <end position="282"/>
    </location>
</feature>
<keyword evidence="4 6" id="KW-1133">Transmembrane helix</keyword>
<proteinExistence type="predicted"/>
<feature type="transmembrane region" description="Helical" evidence="6">
    <location>
        <begin position="153"/>
        <end position="171"/>
    </location>
</feature>
<feature type="transmembrane region" description="Helical" evidence="6">
    <location>
        <begin position="267"/>
        <end position="287"/>
    </location>
</feature>
<reference evidence="9" key="1">
    <citation type="journal article" date="2019" name="Int. J. Syst. Evol. Microbiol.">
        <title>The Global Catalogue of Microorganisms (GCM) 10K type strain sequencing project: providing services to taxonomists for standard genome sequencing and annotation.</title>
        <authorList>
            <consortium name="The Broad Institute Genomics Platform"/>
            <consortium name="The Broad Institute Genome Sequencing Center for Infectious Disease"/>
            <person name="Wu L."/>
            <person name="Ma J."/>
        </authorList>
    </citation>
    <scope>NUCLEOTIDE SEQUENCE [LARGE SCALE GENOMIC DNA]</scope>
    <source>
        <strain evidence="9">JCM 17555</strain>
    </source>
</reference>
<dbReference type="PANTHER" id="PTHR42920">
    <property type="entry name" value="OS03G0707200 PROTEIN-RELATED"/>
    <property type="match status" value="1"/>
</dbReference>
<comment type="caution">
    <text evidence="8">The sequence shown here is derived from an EMBL/GenBank/DDBJ whole genome shotgun (WGS) entry which is preliminary data.</text>
</comment>
<protein>
    <submittedName>
        <fullName evidence="8">DMT family transporter</fullName>
    </submittedName>
</protein>
<feature type="transmembrane region" description="Helical" evidence="6">
    <location>
        <begin position="211"/>
        <end position="229"/>
    </location>
</feature>
<keyword evidence="5 6" id="KW-0472">Membrane</keyword>
<dbReference type="Proteomes" id="UP001501337">
    <property type="component" value="Unassembled WGS sequence"/>
</dbReference>
<keyword evidence="3 6" id="KW-0812">Transmembrane</keyword>
<gene>
    <name evidence="8" type="ORF">GCM10022278_03640</name>
</gene>
<dbReference type="EMBL" id="BAABBO010000001">
    <property type="protein sequence ID" value="GAA3947708.1"/>
    <property type="molecule type" value="Genomic_DNA"/>
</dbReference>
<dbReference type="InterPro" id="IPR051258">
    <property type="entry name" value="Diverse_Substrate_Transporter"/>
</dbReference>
<sequence>MQTIQAQPLKADLLLVIVTLLAAAGWIFSRETLQGMPPLLFIGIRFLGAAVLLALLSRNHMMTTTKSQWQAGLPSAICFSLALVVWIHALQRTEHVGVGAFITSLAIVLVPVAGWLIYRELPQRAQWYSLPVSAAGLVFLATDDLTQPDPGHLLFAVAAVLFAIHFTLTGRAVRLLPALPLTITQLAMVGLVTLVISALVESWPGSISPVIWGWLLASLVLATAMRFYLQTHAQALSSANHAAVILTLEPVFTALLAAFWLGETLNTAQLTGCLLIFGAMLIARWPVIKALFSKRKDAS</sequence>
<organism evidence="8 9">
    <name type="scientific">Allohahella marinimesophila</name>
    <dbReference type="NCBI Taxonomy" id="1054972"/>
    <lineage>
        <taxon>Bacteria</taxon>
        <taxon>Pseudomonadati</taxon>
        <taxon>Pseudomonadota</taxon>
        <taxon>Gammaproteobacteria</taxon>
        <taxon>Oceanospirillales</taxon>
        <taxon>Hahellaceae</taxon>
        <taxon>Allohahella</taxon>
    </lineage>
</organism>
<feature type="domain" description="EamA" evidence="7">
    <location>
        <begin position="10"/>
        <end position="141"/>
    </location>
</feature>
<feature type="transmembrane region" description="Helical" evidence="6">
    <location>
        <begin position="96"/>
        <end position="118"/>
    </location>
</feature>